<dbReference type="InterPro" id="IPR018391">
    <property type="entry name" value="PQQ_b-propeller_rpt"/>
</dbReference>
<dbReference type="SUPFAM" id="SSF50998">
    <property type="entry name" value="Quinoprotein alcohol dehydrogenase-like"/>
    <property type="match status" value="1"/>
</dbReference>
<dbReference type="Gene3D" id="2.140.10.10">
    <property type="entry name" value="Quinoprotein alcohol dehydrogenase-like superfamily"/>
    <property type="match status" value="1"/>
</dbReference>
<comment type="caution">
    <text evidence="1">The sequence shown here is derived from an EMBL/GenBank/DDBJ whole genome shotgun (WGS) entry which is preliminary data.</text>
</comment>
<protein>
    <submittedName>
        <fullName evidence="1">PQQ-binding-like beta-propeller repeat protein</fullName>
    </submittedName>
</protein>
<keyword evidence="2" id="KW-1185">Reference proteome</keyword>
<gene>
    <name evidence="1" type="ORF">J8J14_11475</name>
</gene>
<accession>A0ABS4AEG9</accession>
<dbReference type="RefSeq" id="WP_209379640.1">
    <property type="nucleotide sequence ID" value="NZ_JAGIZB010000009.1"/>
</dbReference>
<organism evidence="1 2">
    <name type="scientific">Pararoseomonas baculiformis</name>
    <dbReference type="NCBI Taxonomy" id="2820812"/>
    <lineage>
        <taxon>Bacteria</taxon>
        <taxon>Pseudomonadati</taxon>
        <taxon>Pseudomonadota</taxon>
        <taxon>Alphaproteobacteria</taxon>
        <taxon>Acetobacterales</taxon>
        <taxon>Acetobacteraceae</taxon>
        <taxon>Pararoseomonas</taxon>
    </lineage>
</organism>
<name>A0ABS4AEG9_9PROT</name>
<reference evidence="1 2" key="1">
    <citation type="submission" date="2021-03" db="EMBL/GenBank/DDBJ databases">
        <authorList>
            <person name="So Y."/>
        </authorList>
    </citation>
    <scope>NUCLEOTIDE SEQUENCE [LARGE SCALE GENOMIC DNA]</scope>
    <source>
        <strain evidence="1 2">SSH11</strain>
    </source>
</reference>
<dbReference type="SMART" id="SM00564">
    <property type="entry name" value="PQQ"/>
    <property type="match status" value="1"/>
</dbReference>
<evidence type="ECO:0000313" key="1">
    <source>
        <dbReference type="EMBL" id="MBP0445400.1"/>
    </source>
</evidence>
<evidence type="ECO:0000313" key="2">
    <source>
        <dbReference type="Proteomes" id="UP000681594"/>
    </source>
</evidence>
<sequence length="102" mass="10972">MLALPDGVVLYGTRDGWLKARDARTGRELWRYDAGTGIVSRPLAFRGRDGRPYLAVLAGDGRGAGREIDMRDASADSGMAHALRDLPPPREPGGLLLVFGLP</sequence>
<dbReference type="InterPro" id="IPR011047">
    <property type="entry name" value="Quinoprotein_ADH-like_sf"/>
</dbReference>
<dbReference type="Proteomes" id="UP000681594">
    <property type="component" value="Unassembled WGS sequence"/>
</dbReference>
<dbReference type="EMBL" id="JAGIZB010000009">
    <property type="protein sequence ID" value="MBP0445400.1"/>
    <property type="molecule type" value="Genomic_DNA"/>
</dbReference>
<proteinExistence type="predicted"/>